<feature type="compositionally biased region" description="Basic and acidic residues" evidence="1">
    <location>
        <begin position="118"/>
        <end position="130"/>
    </location>
</feature>
<keyword evidence="3" id="KW-1185">Reference proteome</keyword>
<reference evidence="2 3" key="1">
    <citation type="journal article" date="2021" name="BMC Genomics">
        <title>Datura genome reveals duplications of psychoactive alkaloid biosynthetic genes and high mutation rate following tissue culture.</title>
        <authorList>
            <person name="Rajewski A."/>
            <person name="Carter-House D."/>
            <person name="Stajich J."/>
            <person name="Litt A."/>
        </authorList>
    </citation>
    <scope>NUCLEOTIDE SEQUENCE [LARGE SCALE GENOMIC DNA]</scope>
    <source>
        <strain evidence="2">AR-01</strain>
    </source>
</reference>
<feature type="region of interest" description="Disordered" evidence="1">
    <location>
        <begin position="118"/>
        <end position="143"/>
    </location>
</feature>
<dbReference type="EMBL" id="JACEIK010005342">
    <property type="protein sequence ID" value="MCE0481263.1"/>
    <property type="molecule type" value="Genomic_DNA"/>
</dbReference>
<name>A0ABS8VKD3_DATST</name>
<proteinExistence type="predicted"/>
<sequence length="143" mass="16116">MGSVGSRNRLHTLGLGFVFDAPSDCNLNMVREFLANCMPKERHDIEEEEVDYRPTYDPRGIDVAKIKEIEGINSSVLFVNTRNARIGNMLSHLYRPGFEVPFDDDVAIEDEMARVDSDIKCSDDNEKNSEMGEAALTPTDDEE</sequence>
<evidence type="ECO:0000313" key="3">
    <source>
        <dbReference type="Proteomes" id="UP000823775"/>
    </source>
</evidence>
<comment type="caution">
    <text evidence="2">The sequence shown here is derived from an EMBL/GenBank/DDBJ whole genome shotgun (WGS) entry which is preliminary data.</text>
</comment>
<evidence type="ECO:0000256" key="1">
    <source>
        <dbReference type="SAM" id="MobiDB-lite"/>
    </source>
</evidence>
<organism evidence="2 3">
    <name type="scientific">Datura stramonium</name>
    <name type="common">Jimsonweed</name>
    <name type="synonym">Common thornapple</name>
    <dbReference type="NCBI Taxonomy" id="4076"/>
    <lineage>
        <taxon>Eukaryota</taxon>
        <taxon>Viridiplantae</taxon>
        <taxon>Streptophyta</taxon>
        <taxon>Embryophyta</taxon>
        <taxon>Tracheophyta</taxon>
        <taxon>Spermatophyta</taxon>
        <taxon>Magnoliopsida</taxon>
        <taxon>eudicotyledons</taxon>
        <taxon>Gunneridae</taxon>
        <taxon>Pentapetalae</taxon>
        <taxon>asterids</taxon>
        <taxon>lamiids</taxon>
        <taxon>Solanales</taxon>
        <taxon>Solanaceae</taxon>
        <taxon>Solanoideae</taxon>
        <taxon>Datureae</taxon>
        <taxon>Datura</taxon>
    </lineage>
</organism>
<protein>
    <submittedName>
        <fullName evidence="2">Uncharacterized protein</fullName>
    </submittedName>
</protein>
<evidence type="ECO:0000313" key="2">
    <source>
        <dbReference type="EMBL" id="MCE0481263.1"/>
    </source>
</evidence>
<dbReference type="Proteomes" id="UP000823775">
    <property type="component" value="Unassembled WGS sequence"/>
</dbReference>
<gene>
    <name evidence="2" type="ORF">HAX54_038881</name>
</gene>
<accession>A0ABS8VKD3</accession>